<sequence>MKAKTSSIISALFGLLIITVGIMNIARGNDAGFGAFLLLVSLLYFSPVTNAVEKKVGFKIHWIFKLIVAVLFIWVNLAVGAIAEGYYPELLNASPN</sequence>
<dbReference type="OrthoDB" id="5741192at2"/>
<dbReference type="GeneID" id="99987255"/>
<accession>A0A1I0QQI2</accession>
<keyword evidence="1" id="KW-0472">Membrane</keyword>
<dbReference type="RefSeq" id="WP_090258960.1">
    <property type="nucleotide sequence ID" value="NZ_FOIR01000002.1"/>
</dbReference>
<evidence type="ECO:0000256" key="1">
    <source>
        <dbReference type="SAM" id="Phobius"/>
    </source>
</evidence>
<organism evidence="2 3">
    <name type="scientific">Roseivirga pacifica</name>
    <dbReference type="NCBI Taxonomy" id="1267423"/>
    <lineage>
        <taxon>Bacteria</taxon>
        <taxon>Pseudomonadati</taxon>
        <taxon>Bacteroidota</taxon>
        <taxon>Cytophagia</taxon>
        <taxon>Cytophagales</taxon>
        <taxon>Roseivirgaceae</taxon>
        <taxon>Roseivirga</taxon>
    </lineage>
</organism>
<evidence type="ECO:0000313" key="2">
    <source>
        <dbReference type="EMBL" id="SEW29504.1"/>
    </source>
</evidence>
<proteinExistence type="predicted"/>
<feature type="transmembrane region" description="Helical" evidence="1">
    <location>
        <begin position="64"/>
        <end position="87"/>
    </location>
</feature>
<dbReference type="EMBL" id="FOIR01000002">
    <property type="protein sequence ID" value="SEW29504.1"/>
    <property type="molecule type" value="Genomic_DNA"/>
</dbReference>
<feature type="transmembrane region" description="Helical" evidence="1">
    <location>
        <begin position="7"/>
        <end position="26"/>
    </location>
</feature>
<reference evidence="3" key="1">
    <citation type="submission" date="2016-10" db="EMBL/GenBank/DDBJ databases">
        <authorList>
            <person name="Varghese N."/>
            <person name="Submissions S."/>
        </authorList>
    </citation>
    <scope>NUCLEOTIDE SEQUENCE [LARGE SCALE GENOMIC DNA]</scope>
    <source>
        <strain evidence="3">CGMCC 1.12402</strain>
    </source>
</reference>
<name>A0A1I0QQI2_9BACT</name>
<protein>
    <submittedName>
        <fullName evidence="2">Uncharacterized protein</fullName>
    </submittedName>
</protein>
<feature type="transmembrane region" description="Helical" evidence="1">
    <location>
        <begin position="32"/>
        <end position="52"/>
    </location>
</feature>
<dbReference type="Proteomes" id="UP000199437">
    <property type="component" value="Unassembled WGS sequence"/>
</dbReference>
<keyword evidence="3" id="KW-1185">Reference proteome</keyword>
<keyword evidence="1" id="KW-1133">Transmembrane helix</keyword>
<evidence type="ECO:0000313" key="3">
    <source>
        <dbReference type="Proteomes" id="UP000199437"/>
    </source>
</evidence>
<keyword evidence="1" id="KW-0812">Transmembrane</keyword>
<dbReference type="AlphaFoldDB" id="A0A1I0QQI2"/>
<gene>
    <name evidence="2" type="ORF">SAMN05216290_2561</name>
</gene>